<proteinExistence type="predicted"/>
<dbReference type="EMBL" id="CAADFT010000023">
    <property type="protein sequence ID" value="VFK43087.1"/>
    <property type="molecule type" value="Genomic_DNA"/>
</dbReference>
<dbReference type="AlphaFoldDB" id="A0A450YNG2"/>
<protein>
    <submittedName>
        <fullName evidence="1">Uncharacterized protein</fullName>
    </submittedName>
</protein>
<gene>
    <name evidence="1" type="ORF">BECKTC1821E_GA0114239_10234</name>
</gene>
<sequence length="30" mass="3197">MRGRLAIEVPGLDGEVPSINGEVRNLDGEC</sequence>
<reference evidence="1" key="1">
    <citation type="submission" date="2019-02" db="EMBL/GenBank/DDBJ databases">
        <authorList>
            <person name="Gruber-Vodicka R. H."/>
            <person name="Seah K. B. B."/>
        </authorList>
    </citation>
    <scope>NUCLEOTIDE SEQUENCE</scope>
    <source>
        <strain evidence="1">BECK_BZ125</strain>
    </source>
</reference>
<name>A0A450YNG2_9GAMM</name>
<organism evidence="1">
    <name type="scientific">Candidatus Kentrum sp. TC</name>
    <dbReference type="NCBI Taxonomy" id="2126339"/>
    <lineage>
        <taxon>Bacteria</taxon>
        <taxon>Pseudomonadati</taxon>
        <taxon>Pseudomonadota</taxon>
        <taxon>Gammaproteobacteria</taxon>
        <taxon>Candidatus Kentrum</taxon>
    </lineage>
</organism>
<accession>A0A450YNG2</accession>
<evidence type="ECO:0000313" key="1">
    <source>
        <dbReference type="EMBL" id="VFK43087.1"/>
    </source>
</evidence>